<keyword evidence="7" id="KW-1185">Reference proteome</keyword>
<dbReference type="InterPro" id="IPR000608">
    <property type="entry name" value="UBC"/>
</dbReference>
<comment type="caution">
    <text evidence="6">The sequence shown here is derived from an EMBL/GenBank/DDBJ whole genome shotgun (WGS) entry which is preliminary data.</text>
</comment>
<dbReference type="SUPFAM" id="SSF54495">
    <property type="entry name" value="UBC-like"/>
    <property type="match status" value="1"/>
</dbReference>
<dbReference type="GO" id="GO:0016567">
    <property type="term" value="P:protein ubiquitination"/>
    <property type="evidence" value="ECO:0007669"/>
    <property type="project" value="InterPro"/>
</dbReference>
<evidence type="ECO:0000313" key="6">
    <source>
        <dbReference type="EMBL" id="KAK3291654.1"/>
    </source>
</evidence>
<dbReference type="RefSeq" id="XP_062655168.1">
    <property type="nucleotide sequence ID" value="XM_062804730.1"/>
</dbReference>
<protein>
    <recommendedName>
        <fullName evidence="1">peptidylprolyl isomerase</fullName>
        <ecNumber evidence="1">5.2.1.8</ecNumber>
    </recommendedName>
</protein>
<name>A0AAE0H7Z4_9PEZI</name>
<dbReference type="Proteomes" id="UP001278766">
    <property type="component" value="Unassembled WGS sequence"/>
</dbReference>
<dbReference type="CDD" id="cd16655">
    <property type="entry name" value="RING-Ubox_WDSUB1-like"/>
    <property type="match status" value="1"/>
</dbReference>
<dbReference type="Pfam" id="PF00179">
    <property type="entry name" value="UQ_con"/>
    <property type="match status" value="1"/>
</dbReference>
<dbReference type="GeneID" id="87841678"/>
<sequence length="1705" mass="187365">MSTQKNGVANTRQSTGRYRVNFIAASGHEEQILVLCDPESTIANLRDEVGRRLNRAGIPVAATQLRLRLDSRTGPLLSEDDPVGLVLPDQTAEVVFALEAGVANSAVVPPKNQTGESENPPAARETRGTQRNHQDADIVAEGAGGSIKVRVVTPHLARLHKNTKEVSVMPVTFSPQTTLRRLYEGVAQHLSLPTVVEPDRDKLHHECNCSLARAIHQGTLFRTPPQTPAANRILVIHSRNVVEPMDCAHTGEDAVIRAVRAHYSARSGSHVDGKNLRFFAAVPSAGGDTLLPLSSQVQSQDGEGAPRPLMTPAIVTICSAKRHRRYEIADDQNADPASPTTAAVLDLHTAECPILTQDVDLTLEELCLTELAIDGVLTIYAVPRQFSSAPAGALSSKRGQDAIYVNGAHWELPTKQTERGMAMFLSSLRMAVHLISRYEKAGRAEEYHDSALHLLHVLTRFPPAVRALHILLEGSVAAEEECAALIHACYEVMVDMMATSVLARNRENTLEGSRLFFSTLLAKAEELAVRDDPSGSILPYVCSMKSVNLTNSETMEPIASPVDTNVGMMEQGCFDALKAGIIRFPEGELNQSLNQTVLDGRTKRAVILGGGTLLTNTMFDMEIAYSSGRYTDNFDEAKIFPAGELTNILQHAANAFKAKLQVVAPASLGSAPNPVLTLDRDGFLAVYRGRRPCGDPGRDFIIFRPTKGGECEIDISIVAQLLEPIIATRVADGTAIFDGEFYAAQRRSDKPDEILMICVDCSSSMSESAGFVDTTTSHDDDEDDGGRSEADGLLAEIRENEIYIGSLEDMKETLQAHESFGDMVHTVRTGRQGTERSLSSQLIKRVIELNITKLMHKMEKLEGVRQRVWRDRTGEGRQLEDTINILRNQIAGFLAHEAALSEFLIYRGCGITESGQPNGWRWSSGDAIPALPSNGPGTPQFASTSLGLTVPHDLRCPMTQELFREPASTQDGHTYETAAIRKWLRIAETSPLTGLRLSSTQLTIDRPMLLRANTWAEGAEVLPATPSRRPFARRSVTLVRVHFVSPLAQFTRLVPPATSKSALYELAFRGLRGQYPNFSLVHDGLIFRPGAERLSILIPTDGFRITIRLPETGHAQTASGDGSDLCLVKVYRSHGSAAFSYWVRRDTKATVGSVLFKTFRHVREVGTFPSGNAWTGIDVVWHSLRYTGDGKMNGTATRHWEQLSGLLKAQYATGVLGPEPLYAKPIHDGSGGSSGGTEENTTSSPKSQGPMVLKLYVCGPSRKGKDRAYSSRLSILKQMFDQFVNRILAYGYSTHLGLIKFDNTAQVAQRLSPVIENFRNTVQELKHTGDTALWNALALARDQIQEYSAAYPDAKKRILCISDGVDTSSKTNTGSNLWKHLADDEIVVDSFCLGQDENSDLRTVSYLTNGYKFHPRSLEQAMAICEMEPVLSQLERPLAEISASRQNTPRPWPRAGERFRHARSSATAEVVTQDIFPKRIEHPSLKDDFVELKAVPRRLLAETRNPTNTTTGTTTSTTTGTTPAAAAAVYLRTHRILTEIQRIVADPHPHADVYVSERDMSFWKVVLQGPPGSVYAGGTFVVYLHMEEDSYPSFAPKARFVTPIYHPNVNRHGRICHSILDRNWTVDTTNAMVIATVYGLLMEPDYSDPVNIVVTLDFHHDQVAFAEMAREFIQRHATKTRAQWRAEILGSQIGHADAAPDVART</sequence>
<dbReference type="InterPro" id="IPR036465">
    <property type="entry name" value="vWFA_dom_sf"/>
</dbReference>
<dbReference type="Gene3D" id="3.10.110.10">
    <property type="entry name" value="Ubiquitin Conjugating Enzyme"/>
    <property type="match status" value="1"/>
</dbReference>
<accession>A0AAE0H7Z4</accession>
<evidence type="ECO:0000259" key="4">
    <source>
        <dbReference type="PROSITE" id="PS50127"/>
    </source>
</evidence>
<dbReference type="Gene3D" id="3.40.50.410">
    <property type="entry name" value="von Willebrand factor, type A domain"/>
    <property type="match status" value="1"/>
</dbReference>
<dbReference type="SUPFAM" id="SSF57850">
    <property type="entry name" value="RING/U-box"/>
    <property type="match status" value="1"/>
</dbReference>
<dbReference type="PROSITE" id="PS50127">
    <property type="entry name" value="UBC_2"/>
    <property type="match status" value="1"/>
</dbReference>
<dbReference type="InterPro" id="IPR013083">
    <property type="entry name" value="Znf_RING/FYVE/PHD"/>
</dbReference>
<dbReference type="InterPro" id="IPR016135">
    <property type="entry name" value="UBQ-conjugating_enzyme/RWD"/>
</dbReference>
<feature type="region of interest" description="Disordered" evidence="3">
    <location>
        <begin position="768"/>
        <end position="789"/>
    </location>
</feature>
<feature type="compositionally biased region" description="Basic and acidic residues" evidence="3">
    <location>
        <begin position="124"/>
        <end position="136"/>
    </location>
</feature>
<dbReference type="Pfam" id="PF04564">
    <property type="entry name" value="U-box"/>
    <property type="match status" value="1"/>
</dbReference>
<evidence type="ECO:0000256" key="2">
    <source>
        <dbReference type="ARBA" id="ARBA00023110"/>
    </source>
</evidence>
<dbReference type="InterPro" id="IPR003613">
    <property type="entry name" value="Ubox_domain"/>
</dbReference>
<feature type="domain" description="UBC core" evidence="4">
    <location>
        <begin position="1531"/>
        <end position="1678"/>
    </location>
</feature>
<organism evidence="6 7">
    <name type="scientific">Chaetomium fimeti</name>
    <dbReference type="NCBI Taxonomy" id="1854472"/>
    <lineage>
        <taxon>Eukaryota</taxon>
        <taxon>Fungi</taxon>
        <taxon>Dikarya</taxon>
        <taxon>Ascomycota</taxon>
        <taxon>Pezizomycotina</taxon>
        <taxon>Sordariomycetes</taxon>
        <taxon>Sordariomycetidae</taxon>
        <taxon>Sordariales</taxon>
        <taxon>Chaetomiaceae</taxon>
        <taxon>Chaetomium</taxon>
    </lineage>
</organism>
<dbReference type="EMBL" id="JAUEPN010000009">
    <property type="protein sequence ID" value="KAK3291654.1"/>
    <property type="molecule type" value="Genomic_DNA"/>
</dbReference>
<keyword evidence="2" id="KW-0413">Isomerase</keyword>
<dbReference type="CDD" id="cd00198">
    <property type="entry name" value="vWFA"/>
    <property type="match status" value="1"/>
</dbReference>
<gene>
    <name evidence="6" type="ORF">B0H64DRAFT_409684</name>
</gene>
<reference evidence="6" key="2">
    <citation type="submission" date="2023-06" db="EMBL/GenBank/DDBJ databases">
        <authorList>
            <consortium name="Lawrence Berkeley National Laboratory"/>
            <person name="Haridas S."/>
            <person name="Hensen N."/>
            <person name="Bonometti L."/>
            <person name="Westerberg I."/>
            <person name="Brannstrom I.O."/>
            <person name="Guillou S."/>
            <person name="Cros-Aarteil S."/>
            <person name="Calhoun S."/>
            <person name="Kuo A."/>
            <person name="Mondo S."/>
            <person name="Pangilinan J."/>
            <person name="Riley R."/>
            <person name="Labutti K."/>
            <person name="Andreopoulos B."/>
            <person name="Lipzen A."/>
            <person name="Chen C."/>
            <person name="Yanf M."/>
            <person name="Daum C."/>
            <person name="Ng V."/>
            <person name="Clum A."/>
            <person name="Steindorff A."/>
            <person name="Ohm R."/>
            <person name="Martin F."/>
            <person name="Silar P."/>
            <person name="Natvig D."/>
            <person name="Lalanne C."/>
            <person name="Gautier V."/>
            <person name="Ament-Velasquez S.L."/>
            <person name="Kruys A."/>
            <person name="Hutchinson M.I."/>
            <person name="Powell A.J."/>
            <person name="Barry K."/>
            <person name="Miller A.N."/>
            <person name="Grigoriev I.V."/>
            <person name="Debuchy R."/>
            <person name="Gladieux P."/>
            <person name="Thoren M.H."/>
            <person name="Johannesson H."/>
        </authorList>
    </citation>
    <scope>NUCLEOTIDE SEQUENCE</scope>
    <source>
        <strain evidence="6">CBS 168.71</strain>
    </source>
</reference>
<dbReference type="PANTHER" id="PTHR24068">
    <property type="entry name" value="UBIQUITIN-CONJUGATING ENZYME E2"/>
    <property type="match status" value="1"/>
</dbReference>
<dbReference type="EC" id="5.2.1.8" evidence="1"/>
<dbReference type="SMART" id="SM00212">
    <property type="entry name" value="UBCc"/>
    <property type="match status" value="1"/>
</dbReference>
<evidence type="ECO:0000256" key="3">
    <source>
        <dbReference type="SAM" id="MobiDB-lite"/>
    </source>
</evidence>
<evidence type="ECO:0000313" key="7">
    <source>
        <dbReference type="Proteomes" id="UP001278766"/>
    </source>
</evidence>
<dbReference type="SMART" id="SM00504">
    <property type="entry name" value="Ubox"/>
    <property type="match status" value="1"/>
</dbReference>
<proteinExistence type="predicted"/>
<evidence type="ECO:0000259" key="5">
    <source>
        <dbReference type="PROSITE" id="PS51698"/>
    </source>
</evidence>
<evidence type="ECO:0000256" key="1">
    <source>
        <dbReference type="ARBA" id="ARBA00013194"/>
    </source>
</evidence>
<dbReference type="GO" id="GO:0004842">
    <property type="term" value="F:ubiquitin-protein transferase activity"/>
    <property type="evidence" value="ECO:0007669"/>
    <property type="project" value="InterPro"/>
</dbReference>
<dbReference type="Gene3D" id="3.30.40.10">
    <property type="entry name" value="Zinc/RING finger domain, C3HC4 (zinc finger)"/>
    <property type="match status" value="1"/>
</dbReference>
<feature type="region of interest" description="Disordered" evidence="3">
    <location>
        <begin position="107"/>
        <end position="138"/>
    </location>
</feature>
<dbReference type="SUPFAM" id="SSF53300">
    <property type="entry name" value="vWA-like"/>
    <property type="match status" value="1"/>
</dbReference>
<keyword evidence="2" id="KW-0697">Rotamase</keyword>
<dbReference type="PROSITE" id="PS51698">
    <property type="entry name" value="U_BOX"/>
    <property type="match status" value="1"/>
</dbReference>
<dbReference type="GO" id="GO:0003755">
    <property type="term" value="F:peptidyl-prolyl cis-trans isomerase activity"/>
    <property type="evidence" value="ECO:0007669"/>
    <property type="project" value="UniProtKB-KW"/>
</dbReference>
<feature type="domain" description="U-box" evidence="5">
    <location>
        <begin position="949"/>
        <end position="1022"/>
    </location>
</feature>
<reference evidence="6" key="1">
    <citation type="journal article" date="2023" name="Mol. Phylogenet. Evol.">
        <title>Genome-scale phylogeny and comparative genomics of the fungal order Sordariales.</title>
        <authorList>
            <person name="Hensen N."/>
            <person name="Bonometti L."/>
            <person name="Westerberg I."/>
            <person name="Brannstrom I.O."/>
            <person name="Guillou S."/>
            <person name="Cros-Aarteil S."/>
            <person name="Calhoun S."/>
            <person name="Haridas S."/>
            <person name="Kuo A."/>
            <person name="Mondo S."/>
            <person name="Pangilinan J."/>
            <person name="Riley R."/>
            <person name="LaButti K."/>
            <person name="Andreopoulos B."/>
            <person name="Lipzen A."/>
            <person name="Chen C."/>
            <person name="Yan M."/>
            <person name="Daum C."/>
            <person name="Ng V."/>
            <person name="Clum A."/>
            <person name="Steindorff A."/>
            <person name="Ohm R.A."/>
            <person name="Martin F."/>
            <person name="Silar P."/>
            <person name="Natvig D.O."/>
            <person name="Lalanne C."/>
            <person name="Gautier V."/>
            <person name="Ament-Velasquez S.L."/>
            <person name="Kruys A."/>
            <person name="Hutchinson M.I."/>
            <person name="Powell A.J."/>
            <person name="Barry K."/>
            <person name="Miller A.N."/>
            <person name="Grigoriev I.V."/>
            <person name="Debuchy R."/>
            <person name="Gladieux P."/>
            <person name="Hiltunen Thoren M."/>
            <person name="Johannesson H."/>
        </authorList>
    </citation>
    <scope>NUCLEOTIDE SEQUENCE</scope>
    <source>
        <strain evidence="6">CBS 168.71</strain>
    </source>
</reference>
<feature type="region of interest" description="Disordered" evidence="3">
    <location>
        <begin position="1226"/>
        <end position="1249"/>
    </location>
</feature>